<dbReference type="PANTHER" id="PTHR30105:SF2">
    <property type="entry name" value="DIVERGENT POLYSACCHARIDE DEACETYLASE SUPERFAMILY"/>
    <property type="match status" value="1"/>
</dbReference>
<dbReference type="InterPro" id="IPR011330">
    <property type="entry name" value="Glyco_hydro/deAcase_b/a-brl"/>
</dbReference>
<dbReference type="EMBL" id="BSYI01000022">
    <property type="protein sequence ID" value="GMG83675.1"/>
    <property type="molecule type" value="Genomic_DNA"/>
</dbReference>
<dbReference type="InterPro" id="IPR006837">
    <property type="entry name" value="Divergent_DAC"/>
</dbReference>
<reference evidence="1 2" key="1">
    <citation type="submission" date="2023-04" db="EMBL/GenBank/DDBJ databases">
        <title>Marinoamorphus aggregata gen. nov., sp. Nov., isolate from tissue of brittle star Ophioplocus japonicus.</title>
        <authorList>
            <person name="Kawano K."/>
            <person name="Sawayama S."/>
            <person name="Nakagawa S."/>
        </authorList>
    </citation>
    <scope>NUCLEOTIDE SEQUENCE [LARGE SCALE GENOMIC DNA]</scope>
    <source>
        <strain evidence="1 2">NKW23</strain>
    </source>
</reference>
<name>A0ABQ6LN04_9RHOB</name>
<evidence type="ECO:0008006" key="3">
    <source>
        <dbReference type="Google" id="ProtNLM"/>
    </source>
</evidence>
<gene>
    <name evidence="1" type="ORF">LNKW23_28880</name>
</gene>
<dbReference type="Proteomes" id="UP001239909">
    <property type="component" value="Unassembled WGS sequence"/>
</dbReference>
<dbReference type="Gene3D" id="3.20.20.370">
    <property type="entry name" value="Glycoside hydrolase/deacetylase"/>
    <property type="match status" value="1"/>
</dbReference>
<comment type="caution">
    <text evidence="1">The sequence shown here is derived from an EMBL/GenBank/DDBJ whole genome shotgun (WGS) entry which is preliminary data.</text>
</comment>
<sequence>MTRKPRGGSKGLGFFGGLLLGLLLVAAALVALSVTGPAPEPGRIAAVPAPEAAAEADPAETGTGAIDAVPQDGELAVIAPEIAPSDPEVPEPVPQPSGDLAGVRGAIEPAQPAEDGRFSAPEPFETTIGDGQLSGLRPAATLEGPAPVGEAPEVENPEFELQAPALTLNAEPFERRGNLPLVAVVLEDAGSSELEAETLLSLRIPLTVGIAPRGEADLRLAAEAKLQGYEVLAQLPVGGDAILATSMTDLEVSERVEELMASLYMAVGASGLVEEGGALDERIIKGVIPVLERNGFAFVNADASSMEAGRAFAQAFGVAYAGQTLRIPSGATEEEIYDILVGVAASAGEGGGAIISAPPSLAMLRALQKWSVENSGRSVQLAPISAVIAAQNAG</sequence>
<dbReference type="SUPFAM" id="SSF88713">
    <property type="entry name" value="Glycoside hydrolase/deacetylase"/>
    <property type="match status" value="1"/>
</dbReference>
<evidence type="ECO:0000313" key="1">
    <source>
        <dbReference type="EMBL" id="GMG83675.1"/>
    </source>
</evidence>
<protein>
    <recommendedName>
        <fullName evidence="3">Divergent polysaccharide deacetylase family protein</fullName>
    </recommendedName>
</protein>
<proteinExistence type="predicted"/>
<evidence type="ECO:0000313" key="2">
    <source>
        <dbReference type="Proteomes" id="UP001239909"/>
    </source>
</evidence>
<dbReference type="Pfam" id="PF04748">
    <property type="entry name" value="Polysacc_deac_2"/>
    <property type="match status" value="1"/>
</dbReference>
<keyword evidence="2" id="KW-1185">Reference proteome</keyword>
<organism evidence="1 2">
    <name type="scientific">Paralimibaculum aggregatum</name>
    <dbReference type="NCBI Taxonomy" id="3036245"/>
    <lineage>
        <taxon>Bacteria</taxon>
        <taxon>Pseudomonadati</taxon>
        <taxon>Pseudomonadota</taxon>
        <taxon>Alphaproteobacteria</taxon>
        <taxon>Rhodobacterales</taxon>
        <taxon>Paracoccaceae</taxon>
        <taxon>Paralimibaculum</taxon>
    </lineage>
</organism>
<dbReference type="RefSeq" id="WP_285672468.1">
    <property type="nucleotide sequence ID" value="NZ_BSYI01000022.1"/>
</dbReference>
<accession>A0ABQ6LN04</accession>
<dbReference type="PANTHER" id="PTHR30105">
    <property type="entry name" value="UNCHARACTERIZED YIBQ-RELATED"/>
    <property type="match status" value="1"/>
</dbReference>